<dbReference type="EMBL" id="BARS01045414">
    <property type="protein sequence ID" value="GAG32412.1"/>
    <property type="molecule type" value="Genomic_DNA"/>
</dbReference>
<feature type="non-terminal residue" evidence="1">
    <location>
        <position position="1"/>
    </location>
</feature>
<evidence type="ECO:0008006" key="2">
    <source>
        <dbReference type="Google" id="ProtNLM"/>
    </source>
</evidence>
<sequence>VGVKEETSDLMLAYNVTFDVCVDIGIIVAGRSQQRYNYLNHGWGERISFLAGVGSIWPKVDIFRRDTYENRIFKVFFKHGWHPSLRYALQRLNIIPIHNRQPWPELTAYANGEISEVVAEIKGMI</sequence>
<name>X0XAH4_9ZZZZ</name>
<reference evidence="1" key="1">
    <citation type="journal article" date="2014" name="Front. Microbiol.">
        <title>High frequency of phylogenetically diverse reductive dehalogenase-homologous genes in deep subseafloor sedimentary metagenomes.</title>
        <authorList>
            <person name="Kawai M."/>
            <person name="Futagami T."/>
            <person name="Toyoda A."/>
            <person name="Takaki Y."/>
            <person name="Nishi S."/>
            <person name="Hori S."/>
            <person name="Arai W."/>
            <person name="Tsubouchi T."/>
            <person name="Morono Y."/>
            <person name="Uchiyama I."/>
            <person name="Ito T."/>
            <person name="Fujiyama A."/>
            <person name="Inagaki F."/>
            <person name="Takami H."/>
        </authorList>
    </citation>
    <scope>NUCLEOTIDE SEQUENCE</scope>
    <source>
        <strain evidence="1">Expedition CK06-06</strain>
    </source>
</reference>
<organism evidence="1">
    <name type="scientific">marine sediment metagenome</name>
    <dbReference type="NCBI Taxonomy" id="412755"/>
    <lineage>
        <taxon>unclassified sequences</taxon>
        <taxon>metagenomes</taxon>
        <taxon>ecological metagenomes</taxon>
    </lineage>
</organism>
<proteinExistence type="predicted"/>
<evidence type="ECO:0000313" key="1">
    <source>
        <dbReference type="EMBL" id="GAG32412.1"/>
    </source>
</evidence>
<comment type="caution">
    <text evidence="1">The sequence shown here is derived from an EMBL/GenBank/DDBJ whole genome shotgun (WGS) entry which is preliminary data.</text>
</comment>
<accession>X0XAH4</accession>
<protein>
    <recommendedName>
        <fullName evidence="2">Dihydrodipicolinate synthase family protein</fullName>
    </recommendedName>
</protein>
<dbReference type="AlphaFoldDB" id="X0XAH4"/>
<gene>
    <name evidence="1" type="ORF">S01H1_68475</name>
</gene>